<sequence>MPTLTLPLTTADDGTDYGAVYFNILKIPAEAVTDIRNRPHNANRVVCRINGGGVIYRGLMSDGHGGYILLISKEVRKQFQLEEGELVTIELSPDNSDYGTPLPPEAAELWEIDPEAREVFHTLTPGKQRGLLLLIDKLKRPESRAKKAVQIHEYLKATGGHLDYRELNAWFKAENR</sequence>
<organism evidence="1 2">
    <name type="scientific">Neolewinella litorea</name>
    <dbReference type="NCBI Taxonomy" id="2562452"/>
    <lineage>
        <taxon>Bacteria</taxon>
        <taxon>Pseudomonadati</taxon>
        <taxon>Bacteroidota</taxon>
        <taxon>Saprospiria</taxon>
        <taxon>Saprospirales</taxon>
        <taxon>Lewinellaceae</taxon>
        <taxon>Neolewinella</taxon>
    </lineage>
</organism>
<dbReference type="Proteomes" id="UP000308528">
    <property type="component" value="Unassembled WGS sequence"/>
</dbReference>
<dbReference type="Pfam" id="PF13376">
    <property type="entry name" value="OmdA"/>
    <property type="match status" value="1"/>
</dbReference>
<dbReference type="InterPro" id="IPR037079">
    <property type="entry name" value="AF2212/PG0164-like_sf"/>
</dbReference>
<reference evidence="1 2" key="1">
    <citation type="submission" date="2019-04" db="EMBL/GenBank/DDBJ databases">
        <title>Lewinella litorea sp. nov., isolated from a marine sand.</title>
        <authorList>
            <person name="Yoon J.-H."/>
        </authorList>
    </citation>
    <scope>NUCLEOTIDE SEQUENCE [LARGE SCALE GENOMIC DNA]</scope>
    <source>
        <strain evidence="1 2">HSMS-39</strain>
    </source>
</reference>
<dbReference type="EMBL" id="SRSF01000003">
    <property type="protein sequence ID" value="THH39949.1"/>
    <property type="molecule type" value="Genomic_DNA"/>
</dbReference>
<proteinExistence type="predicted"/>
<evidence type="ECO:0000313" key="2">
    <source>
        <dbReference type="Proteomes" id="UP000308528"/>
    </source>
</evidence>
<keyword evidence="2" id="KW-1185">Reference proteome</keyword>
<protein>
    <submittedName>
        <fullName evidence="1">DUF1905 domain-containing protein</fullName>
    </submittedName>
</protein>
<accession>A0A4S4NJK2</accession>
<dbReference type="AlphaFoldDB" id="A0A4S4NJK2"/>
<comment type="caution">
    <text evidence="1">The sequence shown here is derived from an EMBL/GenBank/DDBJ whole genome shotgun (WGS) entry which is preliminary data.</text>
</comment>
<dbReference type="OrthoDB" id="959664at2"/>
<evidence type="ECO:0000313" key="1">
    <source>
        <dbReference type="EMBL" id="THH39949.1"/>
    </source>
</evidence>
<dbReference type="InterPro" id="IPR015018">
    <property type="entry name" value="DUF1905"/>
</dbReference>
<dbReference type="Pfam" id="PF08922">
    <property type="entry name" value="DUF1905"/>
    <property type="match status" value="1"/>
</dbReference>
<name>A0A4S4NJK2_9BACT</name>
<dbReference type="RefSeq" id="WP_136458987.1">
    <property type="nucleotide sequence ID" value="NZ_SRSF01000003.1"/>
</dbReference>
<dbReference type="Gene3D" id="2.40.30.100">
    <property type="entry name" value="AF2212/PG0164-like"/>
    <property type="match status" value="1"/>
</dbReference>
<dbReference type="SUPFAM" id="SSF141694">
    <property type="entry name" value="AF2212/PG0164-like"/>
    <property type="match status" value="1"/>
</dbReference>
<gene>
    <name evidence="1" type="ORF">E4021_10095</name>
</gene>